<keyword evidence="1" id="KW-1133">Transmembrane helix</keyword>
<sequence>METKANYLLIGVFTLLGVIGAVGLLLWLAKIEVDRQYAYYDILFDDVAGLGAASGVRYSGLPVGQVIDLALDEQDPSRVRVRIEVEAETPITSETVARLQAQGVTGVSYVALSGGSQTAQPLPEDAVIRSERSALQSVFEGAPELLERAIGLLDDINTVFDDQNRQAVTTILDNLATSSGRLDSVLSDVETLSADLGSAAQGVAAFADRLERLGDTAETTLTTANDMLNRAGQTFDSANETITTIETFTTDQLTPLASDLRSTVRSGGEVIERLGENADTVTGRLNTLADEGETALASATQAFDRATASLELIDTAMRDASQTLTSANETFSSANALIADDIGSIVEDLRGAATAFTTAVEDAATNIDSISGEVLAASQSAARFTGTLDEVFTGNERQLSEFLRVGLPEFLRFTEEARGLVVNLERLVNKIERDPARFLLGTQNSEFRR</sequence>
<dbReference type="Proteomes" id="UP001208690">
    <property type="component" value="Unassembled WGS sequence"/>
</dbReference>
<protein>
    <submittedName>
        <fullName evidence="3">MlaD family protein</fullName>
    </submittedName>
</protein>
<proteinExistence type="predicted"/>
<dbReference type="InterPro" id="IPR003399">
    <property type="entry name" value="Mce/MlaD"/>
</dbReference>
<dbReference type="PANTHER" id="PTHR36698">
    <property type="entry name" value="BLL5892 PROTEIN"/>
    <property type="match status" value="1"/>
</dbReference>
<dbReference type="RefSeq" id="WP_263843012.1">
    <property type="nucleotide sequence ID" value="NZ_JALIEB010000002.1"/>
</dbReference>
<reference evidence="3 4" key="1">
    <citation type="submission" date="2022-04" db="EMBL/GenBank/DDBJ databases">
        <title>Roseobacter sp. WL0113 is a bacterium isolated from neritic sediment.</title>
        <authorList>
            <person name="Wang L."/>
            <person name="He W."/>
            <person name="Zhang D.-F."/>
        </authorList>
    </citation>
    <scope>NUCLEOTIDE SEQUENCE [LARGE SCALE GENOMIC DNA]</scope>
    <source>
        <strain evidence="3 4">WL0113</strain>
    </source>
</reference>
<comment type="caution">
    <text evidence="3">The sequence shown here is derived from an EMBL/GenBank/DDBJ whole genome shotgun (WGS) entry which is preliminary data.</text>
</comment>
<gene>
    <name evidence="3" type="ORF">MUB52_04555</name>
</gene>
<evidence type="ECO:0000313" key="4">
    <source>
        <dbReference type="Proteomes" id="UP001208690"/>
    </source>
</evidence>
<keyword evidence="1" id="KW-0472">Membrane</keyword>
<name>A0ABT3BAU0_9RHOB</name>
<evidence type="ECO:0000256" key="1">
    <source>
        <dbReference type="SAM" id="Phobius"/>
    </source>
</evidence>
<dbReference type="SUPFAM" id="SSF58104">
    <property type="entry name" value="Methyl-accepting chemotaxis protein (MCP) signaling domain"/>
    <property type="match status" value="1"/>
</dbReference>
<feature type="transmembrane region" description="Helical" evidence="1">
    <location>
        <begin position="7"/>
        <end position="29"/>
    </location>
</feature>
<evidence type="ECO:0000313" key="3">
    <source>
        <dbReference type="EMBL" id="MCV3270691.1"/>
    </source>
</evidence>
<dbReference type="EMBL" id="JALIEB010000002">
    <property type="protein sequence ID" value="MCV3270691.1"/>
    <property type="molecule type" value="Genomic_DNA"/>
</dbReference>
<dbReference type="PANTHER" id="PTHR36698:SF2">
    <property type="entry name" value="MCE_MLAD DOMAIN-CONTAINING PROTEIN"/>
    <property type="match status" value="1"/>
</dbReference>
<keyword evidence="4" id="KW-1185">Reference proteome</keyword>
<organism evidence="3 4">
    <name type="scientific">Roseobacter sinensis</name>
    <dbReference type="NCBI Taxonomy" id="2931391"/>
    <lineage>
        <taxon>Bacteria</taxon>
        <taxon>Pseudomonadati</taxon>
        <taxon>Pseudomonadota</taxon>
        <taxon>Alphaproteobacteria</taxon>
        <taxon>Rhodobacterales</taxon>
        <taxon>Roseobacteraceae</taxon>
        <taxon>Roseobacter</taxon>
    </lineage>
</organism>
<evidence type="ECO:0000259" key="2">
    <source>
        <dbReference type="Pfam" id="PF02470"/>
    </source>
</evidence>
<accession>A0ABT3BAU0</accession>
<feature type="domain" description="Mce/MlaD" evidence="2">
    <location>
        <begin position="39"/>
        <end position="115"/>
    </location>
</feature>
<keyword evidence="1" id="KW-0812">Transmembrane</keyword>
<dbReference type="Pfam" id="PF02470">
    <property type="entry name" value="MlaD"/>
    <property type="match status" value="1"/>
</dbReference>